<organism evidence="1 2">
    <name type="scientific">Williamsia serinedens</name>
    <dbReference type="NCBI Taxonomy" id="391736"/>
    <lineage>
        <taxon>Bacteria</taxon>
        <taxon>Bacillati</taxon>
        <taxon>Actinomycetota</taxon>
        <taxon>Actinomycetes</taxon>
        <taxon>Mycobacteriales</taxon>
        <taxon>Nocardiaceae</taxon>
        <taxon>Williamsia</taxon>
    </lineage>
</organism>
<dbReference type="EMBL" id="JAMTCG010000002">
    <property type="protein sequence ID" value="MCP2159553.1"/>
    <property type="molecule type" value="Genomic_DNA"/>
</dbReference>
<dbReference type="SUPFAM" id="SSF53474">
    <property type="entry name" value="alpha/beta-Hydrolases"/>
    <property type="match status" value="1"/>
</dbReference>
<dbReference type="InterPro" id="IPR050583">
    <property type="entry name" value="Mycobacterial_A85_antigen"/>
</dbReference>
<protein>
    <submittedName>
        <fullName evidence="1">S-formylglutathione hydrolase FrmB</fullName>
    </submittedName>
</protein>
<keyword evidence="1" id="KW-0378">Hydrolase</keyword>
<evidence type="ECO:0000313" key="1">
    <source>
        <dbReference type="EMBL" id="MCP2159553.1"/>
    </source>
</evidence>
<dbReference type="InterPro" id="IPR000801">
    <property type="entry name" value="Esterase-like"/>
</dbReference>
<accession>A0ABT1GX39</accession>
<keyword evidence="2" id="KW-1185">Reference proteome</keyword>
<reference evidence="1 2" key="1">
    <citation type="submission" date="2022-06" db="EMBL/GenBank/DDBJ databases">
        <title>Genomic Encyclopedia of Archaeal and Bacterial Type Strains, Phase II (KMG-II): from individual species to whole genera.</title>
        <authorList>
            <person name="Goeker M."/>
        </authorList>
    </citation>
    <scope>NUCLEOTIDE SEQUENCE [LARGE SCALE GENOMIC DNA]</scope>
    <source>
        <strain evidence="1 2">DSM 45037</strain>
    </source>
</reference>
<dbReference type="Proteomes" id="UP001205740">
    <property type="component" value="Unassembled WGS sequence"/>
</dbReference>
<name>A0ABT1GX39_9NOCA</name>
<dbReference type="Pfam" id="PF00756">
    <property type="entry name" value="Esterase"/>
    <property type="match status" value="1"/>
</dbReference>
<evidence type="ECO:0000313" key="2">
    <source>
        <dbReference type="Proteomes" id="UP001205740"/>
    </source>
</evidence>
<sequence>MFRRVFDRAAGSPRRGRSAIARVVVVGLVAVSTLGTFAGVAAARPAPDPAPTATLLTRTALGPQHDIITVRDPDTRQTVRLEVLHPRGTAPRPTLYLLDGIDAGVYTGFQRSGWTVQTGIERFMADKDVTVVLPIGGTASYYTDWRRPDPVLGVDKWETFLTRDLPPLIEREYAGNGRSAIGGLSMGATSAMVLAAKHPDLYRGVMALSGCFDFGPPAYRQAVAGTVATRGGNFENMWGPLDGGDWAANDPTRRLAALKDTDIFIASGNGLPDPRLGLRGLASPVGGFLEGVVLSCTRSFQEKATRAGIKATYEYRPGLHSWGYWAEDLPRAWPTIARSLDIS</sequence>
<dbReference type="GO" id="GO:0016787">
    <property type="term" value="F:hydrolase activity"/>
    <property type="evidence" value="ECO:0007669"/>
    <property type="project" value="UniProtKB-KW"/>
</dbReference>
<comment type="caution">
    <text evidence="1">The sequence shown here is derived from an EMBL/GenBank/DDBJ whole genome shotgun (WGS) entry which is preliminary data.</text>
</comment>
<proteinExistence type="predicted"/>
<gene>
    <name evidence="1" type="ORF">LX12_000732</name>
</gene>
<dbReference type="PANTHER" id="PTHR48098">
    <property type="entry name" value="ENTEROCHELIN ESTERASE-RELATED"/>
    <property type="match status" value="1"/>
</dbReference>
<dbReference type="PANTHER" id="PTHR48098:SF1">
    <property type="entry name" value="DIACYLGLYCEROL ACYLTRANSFERASE_MYCOLYLTRANSFERASE AG85A"/>
    <property type="match status" value="1"/>
</dbReference>
<dbReference type="RefSeq" id="WP_253653190.1">
    <property type="nucleotide sequence ID" value="NZ_BAAAOE010000001.1"/>
</dbReference>
<dbReference type="InterPro" id="IPR029058">
    <property type="entry name" value="AB_hydrolase_fold"/>
</dbReference>
<dbReference type="Gene3D" id="3.40.50.1820">
    <property type="entry name" value="alpha/beta hydrolase"/>
    <property type="match status" value="1"/>
</dbReference>